<dbReference type="PANTHER" id="PTHR43065:SF42">
    <property type="entry name" value="TWO-COMPONENT SENSOR PPRA"/>
    <property type="match status" value="1"/>
</dbReference>
<dbReference type="InterPro" id="IPR036890">
    <property type="entry name" value="HATPase_C_sf"/>
</dbReference>
<feature type="domain" description="PAC" evidence="12">
    <location>
        <begin position="56"/>
        <end position="107"/>
    </location>
</feature>
<gene>
    <name evidence="13" type="ordered locus">Nther_1840</name>
</gene>
<dbReference type="GO" id="GO:0000155">
    <property type="term" value="F:phosphorelay sensor kinase activity"/>
    <property type="evidence" value="ECO:0007669"/>
    <property type="project" value="InterPro"/>
</dbReference>
<proteinExistence type="predicted"/>
<keyword evidence="5 13" id="KW-0418">Kinase</keyword>
<dbReference type="Gene3D" id="3.40.50.2300">
    <property type="match status" value="1"/>
</dbReference>
<evidence type="ECO:0000256" key="1">
    <source>
        <dbReference type="ARBA" id="ARBA00000085"/>
    </source>
</evidence>
<evidence type="ECO:0000256" key="6">
    <source>
        <dbReference type="ARBA" id="ARBA00023012"/>
    </source>
</evidence>
<dbReference type="InterPro" id="IPR003661">
    <property type="entry name" value="HisK_dim/P_dom"/>
</dbReference>
<dbReference type="PROSITE" id="PS50112">
    <property type="entry name" value="PAS"/>
    <property type="match status" value="1"/>
</dbReference>
<dbReference type="SUPFAM" id="SSF55785">
    <property type="entry name" value="PYP-like sensor domain (PAS domain)"/>
    <property type="match status" value="1"/>
</dbReference>
<evidence type="ECO:0000259" key="12">
    <source>
        <dbReference type="PROSITE" id="PS50113"/>
    </source>
</evidence>
<dbReference type="InterPro" id="IPR011006">
    <property type="entry name" value="CheY-like_superfamily"/>
</dbReference>
<dbReference type="SMART" id="SM00448">
    <property type="entry name" value="REC"/>
    <property type="match status" value="1"/>
</dbReference>
<dbReference type="InterPro" id="IPR001789">
    <property type="entry name" value="Sig_transdc_resp-reg_receiver"/>
</dbReference>
<dbReference type="Gene3D" id="1.10.287.130">
    <property type="match status" value="1"/>
</dbReference>
<keyword evidence="14" id="KW-1185">Reference proteome</keyword>
<feature type="domain" description="Response regulatory" evidence="10">
    <location>
        <begin position="364"/>
        <end position="481"/>
    </location>
</feature>
<dbReference type="InterPro" id="IPR003594">
    <property type="entry name" value="HATPase_dom"/>
</dbReference>
<dbReference type="Gene3D" id="3.30.450.20">
    <property type="entry name" value="PAS domain"/>
    <property type="match status" value="1"/>
</dbReference>
<dbReference type="eggNOG" id="COG0784">
    <property type="taxonomic scope" value="Bacteria"/>
</dbReference>
<dbReference type="PANTHER" id="PTHR43065">
    <property type="entry name" value="SENSOR HISTIDINE KINASE"/>
    <property type="match status" value="1"/>
</dbReference>
<keyword evidence="4 8" id="KW-0597">Phosphoprotein</keyword>
<evidence type="ECO:0000256" key="8">
    <source>
        <dbReference type="PROSITE-ProRule" id="PRU00169"/>
    </source>
</evidence>
<dbReference type="Pfam" id="PF02518">
    <property type="entry name" value="HATPase_c"/>
    <property type="match status" value="1"/>
</dbReference>
<protein>
    <recommendedName>
        <fullName evidence="3">Stage 0 sporulation protein A homolog</fullName>
        <ecNumber evidence="2">2.7.13.3</ecNumber>
    </recommendedName>
</protein>
<dbReference type="SUPFAM" id="SSF52172">
    <property type="entry name" value="CheY-like"/>
    <property type="match status" value="1"/>
</dbReference>
<dbReference type="CDD" id="cd17546">
    <property type="entry name" value="REC_hyHK_CKI1_RcsC-like"/>
    <property type="match status" value="1"/>
</dbReference>
<evidence type="ECO:0000256" key="3">
    <source>
        <dbReference type="ARBA" id="ARBA00018672"/>
    </source>
</evidence>
<dbReference type="EMBL" id="CP001034">
    <property type="protein sequence ID" value="ACB85412.1"/>
    <property type="molecule type" value="Genomic_DNA"/>
</dbReference>
<dbReference type="InterPro" id="IPR000700">
    <property type="entry name" value="PAS-assoc_C"/>
</dbReference>
<accession>B2A5Z5</accession>
<dbReference type="CDD" id="cd00082">
    <property type="entry name" value="HisKA"/>
    <property type="match status" value="1"/>
</dbReference>
<name>B2A5Z5_NATTJ</name>
<dbReference type="Pfam" id="PF00072">
    <property type="entry name" value="Response_reg"/>
    <property type="match status" value="1"/>
</dbReference>
<feature type="domain" description="Histidine kinase" evidence="9">
    <location>
        <begin position="120"/>
        <end position="341"/>
    </location>
</feature>
<keyword evidence="6" id="KW-0902">Two-component regulatory system</keyword>
<evidence type="ECO:0000259" key="10">
    <source>
        <dbReference type="PROSITE" id="PS50110"/>
    </source>
</evidence>
<dbReference type="SUPFAM" id="SSF47384">
    <property type="entry name" value="Homodimeric domain of signal transducing histidine kinase"/>
    <property type="match status" value="1"/>
</dbReference>
<dbReference type="HOGENOM" id="CLU_000445_114_51_9"/>
<evidence type="ECO:0000313" key="13">
    <source>
        <dbReference type="EMBL" id="ACB85412.1"/>
    </source>
</evidence>
<dbReference type="KEGG" id="nth:Nther_1840"/>
<dbReference type="PRINTS" id="PR00344">
    <property type="entry name" value="BCTRLSENSOR"/>
</dbReference>
<dbReference type="PROSITE" id="PS50113">
    <property type="entry name" value="PAC"/>
    <property type="match status" value="1"/>
</dbReference>
<dbReference type="eggNOG" id="COG2202">
    <property type="taxonomic scope" value="Bacteria"/>
</dbReference>
<evidence type="ECO:0000313" key="14">
    <source>
        <dbReference type="Proteomes" id="UP000001683"/>
    </source>
</evidence>
<dbReference type="InterPro" id="IPR000014">
    <property type="entry name" value="PAS"/>
</dbReference>
<comment type="catalytic activity">
    <reaction evidence="1">
        <text>ATP + protein L-histidine = ADP + protein N-phospho-L-histidine.</text>
        <dbReference type="EC" id="2.7.13.3"/>
    </reaction>
</comment>
<evidence type="ECO:0000256" key="4">
    <source>
        <dbReference type="ARBA" id="ARBA00022553"/>
    </source>
</evidence>
<dbReference type="EC" id="2.7.13.3" evidence="2"/>
<dbReference type="InParanoid" id="B2A5Z5"/>
<dbReference type="eggNOG" id="COG4191">
    <property type="taxonomic scope" value="Bacteria"/>
</dbReference>
<reference evidence="13 14" key="1">
    <citation type="submission" date="2008-04" db="EMBL/GenBank/DDBJ databases">
        <title>Complete sequence of chromosome of Natranaerobius thermophilus JW/NM-WN-LF.</title>
        <authorList>
            <consortium name="US DOE Joint Genome Institute"/>
            <person name="Copeland A."/>
            <person name="Lucas S."/>
            <person name="Lapidus A."/>
            <person name="Glavina del Rio T."/>
            <person name="Dalin E."/>
            <person name="Tice H."/>
            <person name="Bruce D."/>
            <person name="Goodwin L."/>
            <person name="Pitluck S."/>
            <person name="Chertkov O."/>
            <person name="Brettin T."/>
            <person name="Detter J.C."/>
            <person name="Han C."/>
            <person name="Kuske C.R."/>
            <person name="Schmutz J."/>
            <person name="Larimer F."/>
            <person name="Land M."/>
            <person name="Hauser L."/>
            <person name="Kyrpides N."/>
            <person name="Lykidis A."/>
            <person name="Mesbah N.M."/>
            <person name="Wiegel J."/>
        </authorList>
    </citation>
    <scope>NUCLEOTIDE SEQUENCE [LARGE SCALE GENOMIC DNA]</scope>
    <source>
        <strain evidence="14">ATCC BAA-1301 / DSM 18059 / JW/NM-WN-LF</strain>
    </source>
</reference>
<dbReference type="PROSITE" id="PS50109">
    <property type="entry name" value="HIS_KIN"/>
    <property type="match status" value="1"/>
</dbReference>
<evidence type="ECO:0000259" key="11">
    <source>
        <dbReference type="PROSITE" id="PS50112"/>
    </source>
</evidence>
<evidence type="ECO:0000256" key="5">
    <source>
        <dbReference type="ARBA" id="ARBA00022777"/>
    </source>
</evidence>
<dbReference type="CDD" id="cd00130">
    <property type="entry name" value="PAS"/>
    <property type="match status" value="1"/>
</dbReference>
<dbReference type="AlphaFoldDB" id="B2A5Z5"/>
<dbReference type="RefSeq" id="WP_012448277.1">
    <property type="nucleotide sequence ID" value="NC_010718.1"/>
</dbReference>
<dbReference type="PROSITE" id="PS50110">
    <property type="entry name" value="RESPONSE_REGULATORY"/>
    <property type="match status" value="1"/>
</dbReference>
<feature type="domain" description="PAS" evidence="11">
    <location>
        <begin position="1"/>
        <end position="47"/>
    </location>
</feature>
<dbReference type="InterPro" id="IPR035965">
    <property type="entry name" value="PAS-like_dom_sf"/>
</dbReference>
<comment type="function">
    <text evidence="7">May play the central regulatory role in sporulation. It may be an element of the effector pathway responsible for the activation of sporulation genes in response to nutritional stress. Spo0A may act in concert with spo0H (a sigma factor) to control the expression of some genes that are critical to the sporulation process.</text>
</comment>
<dbReference type="InterPro" id="IPR004358">
    <property type="entry name" value="Sig_transdc_His_kin-like_C"/>
</dbReference>
<dbReference type="NCBIfam" id="TIGR00229">
    <property type="entry name" value="sensory_box"/>
    <property type="match status" value="1"/>
</dbReference>
<reference evidence="13 14" key="2">
    <citation type="journal article" date="2011" name="J. Bacteriol.">
        <title>Complete genome sequence of the anaerobic, halophilic alkalithermophile Natranaerobius thermophilus JW/NM-WN-LF.</title>
        <authorList>
            <person name="Zhao B."/>
            <person name="Mesbah N.M."/>
            <person name="Dalin E."/>
            <person name="Goodwin L."/>
            <person name="Nolan M."/>
            <person name="Pitluck S."/>
            <person name="Chertkov O."/>
            <person name="Brettin T.S."/>
            <person name="Han J."/>
            <person name="Larimer F.W."/>
            <person name="Land M.L."/>
            <person name="Hauser L."/>
            <person name="Kyrpides N."/>
            <person name="Wiegel J."/>
        </authorList>
    </citation>
    <scope>NUCLEOTIDE SEQUENCE [LARGE SCALE GENOMIC DNA]</scope>
    <source>
        <strain evidence="14">ATCC BAA-1301 / DSM 18059 / JW/NM-WN-LF</strain>
    </source>
</reference>
<dbReference type="Gene3D" id="3.30.565.10">
    <property type="entry name" value="Histidine kinase-like ATPase, C-terminal domain"/>
    <property type="match status" value="1"/>
</dbReference>
<dbReference type="InterPro" id="IPR036097">
    <property type="entry name" value="HisK_dim/P_sf"/>
</dbReference>
<dbReference type="SMART" id="SM00387">
    <property type="entry name" value="HATPase_c"/>
    <property type="match status" value="1"/>
</dbReference>
<dbReference type="InterPro" id="IPR005467">
    <property type="entry name" value="His_kinase_dom"/>
</dbReference>
<sequence>MVDNRPIATYVSQNIKNILGYDPDKFLGKMDYFWKKLIHPEDIDNIKIVGQIGEEIINEYRVKDRRGEYHWIYSQHKIMENDECGLEAIGSFWDITERKQAEEQQRMIDKIDTTALMAGGIAHDFNNILTICKGNVSLAKFYLKSLGDKPLKTIKLLEDAEQSFDQAGYLTHQLLTLSKGDSPVLKATSLKNLLTESVYFALRGSKVDCQWEIEENLYPVEVDEGQINQVINNLVINAIQSMPEGGTLTVRAQNITFHGQNPKIPLEKGAYVKVSFADQGCGISDEVIEKIFDPYFSTKKHGRGLGLATSFSIINKHGGYITVDSKEGVGTTFHIYLRASTKKMVKEESNIPKEIYNSMQTNKKVLIMDDKDKVRRVFYELLTSMGFDVTCTRNGEEAVNIYKQANKSFDIVFLDLTVPGGMGGKETIKKLKAMDPSVTAIAASGYSEDPIHLNYSDYGFAAAITKPFSMAELHKVLHSVIC</sequence>
<evidence type="ECO:0000256" key="7">
    <source>
        <dbReference type="ARBA" id="ARBA00024867"/>
    </source>
</evidence>
<dbReference type="InterPro" id="IPR013655">
    <property type="entry name" value="PAS_fold_3"/>
</dbReference>
<evidence type="ECO:0000256" key="2">
    <source>
        <dbReference type="ARBA" id="ARBA00012438"/>
    </source>
</evidence>
<dbReference type="OrthoDB" id="9784397at2"/>
<evidence type="ECO:0000259" key="9">
    <source>
        <dbReference type="PROSITE" id="PS50109"/>
    </source>
</evidence>
<organism evidence="13 14">
    <name type="scientific">Natranaerobius thermophilus (strain ATCC BAA-1301 / DSM 18059 / JW/NM-WN-LF)</name>
    <dbReference type="NCBI Taxonomy" id="457570"/>
    <lineage>
        <taxon>Bacteria</taxon>
        <taxon>Bacillati</taxon>
        <taxon>Bacillota</taxon>
        <taxon>Clostridia</taxon>
        <taxon>Natranaerobiales</taxon>
        <taxon>Natranaerobiaceae</taxon>
        <taxon>Natranaerobius</taxon>
    </lineage>
</organism>
<dbReference type="Pfam" id="PF08447">
    <property type="entry name" value="PAS_3"/>
    <property type="match status" value="1"/>
</dbReference>
<dbReference type="STRING" id="457570.Nther_1840"/>
<dbReference type="Proteomes" id="UP000001683">
    <property type="component" value="Chromosome"/>
</dbReference>
<keyword evidence="5 13" id="KW-0808">Transferase</keyword>
<dbReference type="SUPFAM" id="SSF55874">
    <property type="entry name" value="ATPase domain of HSP90 chaperone/DNA topoisomerase II/histidine kinase"/>
    <property type="match status" value="1"/>
</dbReference>
<feature type="modified residue" description="4-aspartylphosphate" evidence="8">
    <location>
        <position position="415"/>
    </location>
</feature>